<dbReference type="PANTHER" id="PTHR30349:SF64">
    <property type="entry name" value="PROPHAGE INTEGRASE INTD-RELATED"/>
    <property type="match status" value="1"/>
</dbReference>
<dbReference type="PROSITE" id="PS51898">
    <property type="entry name" value="TYR_RECOMBINASE"/>
    <property type="match status" value="1"/>
</dbReference>
<dbReference type="EMBL" id="CP010086">
    <property type="protein sequence ID" value="AJH02126.1"/>
    <property type="molecule type" value="Genomic_DNA"/>
</dbReference>
<dbReference type="Proteomes" id="UP000031866">
    <property type="component" value="Chromosome"/>
</dbReference>
<gene>
    <name evidence="3" type="ORF">LF65_05618</name>
</gene>
<organism evidence="3 4">
    <name type="scientific">Clostridium beijerinckii</name>
    <name type="common">Clostridium MP</name>
    <dbReference type="NCBI Taxonomy" id="1520"/>
    <lineage>
        <taxon>Bacteria</taxon>
        <taxon>Bacillati</taxon>
        <taxon>Bacillota</taxon>
        <taxon>Clostridia</taxon>
        <taxon>Eubacteriales</taxon>
        <taxon>Clostridiaceae</taxon>
        <taxon>Clostridium</taxon>
    </lineage>
</organism>
<dbReference type="InterPro" id="IPR050090">
    <property type="entry name" value="Tyrosine_recombinase_XerCD"/>
</dbReference>
<evidence type="ECO:0000256" key="1">
    <source>
        <dbReference type="ARBA" id="ARBA00023172"/>
    </source>
</evidence>
<dbReference type="KEGG" id="cbei:LF65_05618"/>
<dbReference type="InterPro" id="IPR002104">
    <property type="entry name" value="Integrase_catalytic"/>
</dbReference>
<dbReference type="PANTHER" id="PTHR30349">
    <property type="entry name" value="PHAGE INTEGRASE-RELATED"/>
    <property type="match status" value="1"/>
</dbReference>
<dbReference type="GO" id="GO:0003677">
    <property type="term" value="F:DNA binding"/>
    <property type="evidence" value="ECO:0007669"/>
    <property type="project" value="InterPro"/>
</dbReference>
<dbReference type="STRING" id="1520.LF65_05618"/>
<protein>
    <submittedName>
        <fullName evidence="3">Integrase</fullName>
    </submittedName>
</protein>
<dbReference type="OrthoDB" id="107900at2"/>
<dbReference type="GO" id="GO:0006310">
    <property type="term" value="P:DNA recombination"/>
    <property type="evidence" value="ECO:0007669"/>
    <property type="project" value="UniProtKB-KW"/>
</dbReference>
<feature type="domain" description="Tyr recombinase" evidence="2">
    <location>
        <begin position="119"/>
        <end position="302"/>
    </location>
</feature>
<sequence>MAKIKLRAFRDIKNYTRTISDCYIEYMNYCKYRGQREATIKSKESFYKYELPKMISVDEDITKITESMVLIHVNSMIDRGLKGGTYSTFVIKLKAFLTYCFKKEYLREFEIKIPNILLEKKAVYTEDEINILLTKPNLNTCVIGDYRSYVMIAFFIGTGCRSETILNVRVKDVNFENDSILFSHMKTKRQAAVPMSKFLRGELLEYINNMSLKYNDLLFPKINGTQMSYDTLHQNLQNYFKHCNIKMHGVNTFRNTFATMFIKNGGDIYRLKLLLNHSTIKTTERYINLLPLDFKEDLLQYNPLDNLQNNINKGTKLKFKNRK</sequence>
<proteinExistence type="predicted"/>
<evidence type="ECO:0000313" key="4">
    <source>
        <dbReference type="Proteomes" id="UP000031866"/>
    </source>
</evidence>
<reference evidence="4" key="1">
    <citation type="submission" date="2014-12" db="EMBL/GenBank/DDBJ databases">
        <title>Genome sequence of Clostridium beijerinckii strain 59B.</title>
        <authorList>
            <person name="Little G.T."/>
            <person name="Minton N.P."/>
        </authorList>
    </citation>
    <scope>NUCLEOTIDE SEQUENCE [LARGE SCALE GENOMIC DNA]</scope>
    <source>
        <strain evidence="4">59B</strain>
    </source>
</reference>
<evidence type="ECO:0000259" key="2">
    <source>
        <dbReference type="PROSITE" id="PS51898"/>
    </source>
</evidence>
<dbReference type="CDD" id="cd00397">
    <property type="entry name" value="DNA_BRE_C"/>
    <property type="match status" value="1"/>
</dbReference>
<evidence type="ECO:0000313" key="3">
    <source>
        <dbReference type="EMBL" id="AJH02126.1"/>
    </source>
</evidence>
<name>A0A0B5QMQ7_CLOBE</name>
<dbReference type="Pfam" id="PF00589">
    <property type="entry name" value="Phage_integrase"/>
    <property type="match status" value="1"/>
</dbReference>
<dbReference type="SUPFAM" id="SSF56349">
    <property type="entry name" value="DNA breaking-rejoining enzymes"/>
    <property type="match status" value="1"/>
</dbReference>
<dbReference type="Gene3D" id="1.10.443.10">
    <property type="entry name" value="Intergrase catalytic core"/>
    <property type="match status" value="1"/>
</dbReference>
<dbReference type="InterPro" id="IPR011010">
    <property type="entry name" value="DNA_brk_join_enz"/>
</dbReference>
<keyword evidence="1" id="KW-0233">DNA recombination</keyword>
<accession>A0A0B5QMQ7</accession>
<dbReference type="InterPro" id="IPR013762">
    <property type="entry name" value="Integrase-like_cat_sf"/>
</dbReference>
<dbReference type="GO" id="GO:0015074">
    <property type="term" value="P:DNA integration"/>
    <property type="evidence" value="ECO:0007669"/>
    <property type="project" value="InterPro"/>
</dbReference>
<dbReference type="AlphaFoldDB" id="A0A0B5QMQ7"/>
<dbReference type="RefSeq" id="WP_041900607.1">
    <property type="nucleotide sequence ID" value="NZ_CP010086.2"/>
</dbReference>